<keyword evidence="6" id="KW-1185">Reference proteome</keyword>
<dbReference type="KEGG" id="hbs:IPV69_12230"/>
<dbReference type="CDD" id="cd10150">
    <property type="entry name" value="CobN_like"/>
    <property type="match status" value="1"/>
</dbReference>
<name>A0A7M2X366_9BACT</name>
<evidence type="ECO:0000259" key="4">
    <source>
        <dbReference type="Pfam" id="PF02514"/>
    </source>
</evidence>
<evidence type="ECO:0000313" key="5">
    <source>
        <dbReference type="EMBL" id="QOV92069.1"/>
    </source>
</evidence>
<feature type="signal peptide" evidence="3">
    <location>
        <begin position="1"/>
        <end position="18"/>
    </location>
</feature>
<gene>
    <name evidence="5" type="ORF">IPV69_12230</name>
</gene>
<feature type="transmembrane region" description="Helical" evidence="2">
    <location>
        <begin position="1345"/>
        <end position="1364"/>
    </location>
</feature>
<feature type="domain" description="CobN/magnesium chelatase" evidence="4">
    <location>
        <begin position="136"/>
        <end position="1224"/>
    </location>
</feature>
<dbReference type="PANTHER" id="PTHR44119:SF4">
    <property type="entry name" value="AEROBIC COBALTOCHELATASE SUBUNIT COBN"/>
    <property type="match status" value="1"/>
</dbReference>
<dbReference type="PANTHER" id="PTHR44119">
    <property type="entry name" value="MAGNESIUM-CHELATASE SUBUNIT CHLH, CHLOROPLASTIC"/>
    <property type="match status" value="1"/>
</dbReference>
<keyword evidence="3" id="KW-0732">Signal</keyword>
<keyword evidence="2" id="KW-0472">Membrane</keyword>
<dbReference type="InterPro" id="IPR003672">
    <property type="entry name" value="CobN/Mg_chltase"/>
</dbReference>
<feature type="chain" id="PRO_5034577961" evidence="3">
    <location>
        <begin position="19"/>
        <end position="1371"/>
    </location>
</feature>
<sequence length="1371" mass="150585">MVLLAGAAVAAAPATAPAGAGQAPAGTADIGFIGLHGGVYEQLQFHSRLQGIRLKYFDDSAIASGEADLGSVSVVYVQHTREEDREAYRRALARARQQNPAVKIVAFDSKGREFLREIAGKDLVVNDVEAGKYYGSTSDNLRRLLTYTAATYLGRQVKIEPPQDAQVSGMYHPDHAGMFEDVGAFLAWRKSGGVAVDGKPRLLIAVHSTHLAFQQPRVVEALVREAEKQGAIAVAIIDGRSDGYMAQAKGFHPDAVIHTCHSTDALPFRTELDVPHLHSIFFRKQSIGEWLQSSIGLSSSEIAFHIVGQELIGAIEPQVVAGTRSGGGGSDAFEPIPERVEHLIRRALSYARLRSTPQAAKKVAIVYYDREMGKGELMRGSSTGMHMNAPRSVVSVLDRMKLAGYTITPTPRNEEELLGWMMDRGRLVGVWAPGELDKLVRTGSPVLIPAEEYEQWYKRRVPEARRAQLDAKWGPAPGKFMVWENVGRKFIVVPRIDLGNVILLPQPLRGEAHGKEALNSQAHDKVTAPPHNYLATYFWLEEKFKANALVHFGTHGSEFALPGKPSGQSDHDWPDVVMGAMLNFNPWIIENMVESAPVRRRAYGTLISHLPPPIVTAGLSDELATLHETIDKWELMEEGGLKEKFAAEIGRLVRVCRLQVDLKLSIPEDNRLDASSIARVNDYLHTILEETTPTSLHVLGEPPRKDLLPAYMVNVLRTPFLKALEILVHGHTHEPATDAPHGTPESGHEHNVRPVAEKILRLMLVDGLSPGDAVSLGVGRRIDSLPEDIDRGLKLALKMNQDFQRTTDEIGNLIAGLDGRFVPPGPGNNPIRNPNAVPTGRNMYLLNPDEVPMRPSWELGKKLADDLIKRHQQQHGQFPTKIGFDLRSSATFRDYGVMEGQILALLGVEPVWDERNLVSDIKLIPREKLGRPRVDVFIAAGGWYESNLPGRLNLWDKAVRLVAASSEQDNPIFRNTVDLKRTLMKGGIDAAKAETLAPARIFGIAPGRETASSLSYSVERSGDWSTREEIARQYLAAHKYVYTEGAWGESAEPLYDAAIQGTHTVVRSWSDYMTSPLSSRYTWLHGGALALGVEQATGKRPDYVISDVRDADKAALVKAEDALQREYRVRLFNRKWVEGMMKEGYAGADHMRFLVSNSFGWEVMRPGSVGDANWQGMKEVLVDDKLQVRLKEWFEKNNPYAYQDATAAMIEAIRKGHWNADEKTRQQLAMEFAQSVGRHGFSGNLRTGGNKPMEEMIVGQLQSIPGAAAKEALAQYAVQVQSQRQIPPADALAAAPAEPTPASPSAPKANAPEATPTVAESVAPPAAAPVEGYRAELAAAPSYRWIWTAAGGVLVLAMIAIGALRRTGTPM</sequence>
<evidence type="ECO:0000256" key="1">
    <source>
        <dbReference type="SAM" id="MobiDB-lite"/>
    </source>
</evidence>
<proteinExistence type="predicted"/>
<feature type="region of interest" description="Disordered" evidence="1">
    <location>
        <begin position="1289"/>
        <end position="1322"/>
    </location>
</feature>
<keyword evidence="2" id="KW-0812">Transmembrane</keyword>
<accession>A0A7M2X366</accession>
<protein>
    <submittedName>
        <fullName evidence="5">Cobaltochelatase subunit CobN</fullName>
    </submittedName>
</protein>
<evidence type="ECO:0000256" key="2">
    <source>
        <dbReference type="SAM" id="Phobius"/>
    </source>
</evidence>
<keyword evidence="2" id="KW-1133">Transmembrane helix</keyword>
<dbReference type="EMBL" id="CP063458">
    <property type="protein sequence ID" value="QOV92069.1"/>
    <property type="molecule type" value="Genomic_DNA"/>
</dbReference>
<evidence type="ECO:0000313" key="6">
    <source>
        <dbReference type="Proteomes" id="UP000593765"/>
    </source>
</evidence>
<feature type="compositionally biased region" description="Low complexity" evidence="1">
    <location>
        <begin position="1305"/>
        <end position="1322"/>
    </location>
</feature>
<reference evidence="5 6" key="1">
    <citation type="submission" date="2020-10" db="EMBL/GenBank/DDBJ databases">
        <title>Wide distribution of Phycisphaera-like planctomycetes from WD2101 soil group in peatlands and genome analysis of the first cultivated representative.</title>
        <authorList>
            <person name="Dedysh S.N."/>
            <person name="Beletsky A.V."/>
            <person name="Ivanova A."/>
            <person name="Kulichevskaya I.S."/>
            <person name="Suzina N.E."/>
            <person name="Philippov D.A."/>
            <person name="Rakitin A.L."/>
            <person name="Mardanov A.V."/>
            <person name="Ravin N.V."/>
        </authorList>
    </citation>
    <scope>NUCLEOTIDE SEQUENCE [LARGE SCALE GENOMIC DNA]</scope>
    <source>
        <strain evidence="5 6">M1803</strain>
    </source>
</reference>
<organism evidence="5 6">
    <name type="scientific">Humisphaera borealis</name>
    <dbReference type="NCBI Taxonomy" id="2807512"/>
    <lineage>
        <taxon>Bacteria</taxon>
        <taxon>Pseudomonadati</taxon>
        <taxon>Planctomycetota</taxon>
        <taxon>Phycisphaerae</taxon>
        <taxon>Tepidisphaerales</taxon>
        <taxon>Tepidisphaeraceae</taxon>
        <taxon>Humisphaera</taxon>
    </lineage>
</organism>
<dbReference type="Proteomes" id="UP000593765">
    <property type="component" value="Chromosome"/>
</dbReference>
<dbReference type="Pfam" id="PF02514">
    <property type="entry name" value="CobN-Mg_chel"/>
    <property type="match status" value="1"/>
</dbReference>
<evidence type="ECO:0000256" key="3">
    <source>
        <dbReference type="SAM" id="SignalP"/>
    </source>
</evidence>
<dbReference type="RefSeq" id="WP_206295399.1">
    <property type="nucleotide sequence ID" value="NZ_CP063458.1"/>
</dbReference>